<accession>A0ABP9GQ32</accession>
<dbReference type="Proteomes" id="UP001500466">
    <property type="component" value="Unassembled WGS sequence"/>
</dbReference>
<name>A0ABP9GQ32_9ACTN</name>
<protein>
    <recommendedName>
        <fullName evidence="5">UPF0182 protein GCM10023205_08250</fullName>
    </recommendedName>
</protein>
<dbReference type="PANTHER" id="PTHR39344">
    <property type="entry name" value="UPF0182 PROTEIN SLL1060"/>
    <property type="match status" value="1"/>
</dbReference>
<feature type="transmembrane region" description="Helical" evidence="5">
    <location>
        <begin position="295"/>
        <end position="319"/>
    </location>
</feature>
<feature type="region of interest" description="Disordered" evidence="6">
    <location>
        <begin position="981"/>
        <end position="1017"/>
    </location>
</feature>
<keyword evidence="1 5" id="KW-1003">Cell membrane</keyword>
<organism evidence="7 8">
    <name type="scientific">Yinghuangia aomiensis</name>
    <dbReference type="NCBI Taxonomy" id="676205"/>
    <lineage>
        <taxon>Bacteria</taxon>
        <taxon>Bacillati</taxon>
        <taxon>Actinomycetota</taxon>
        <taxon>Actinomycetes</taxon>
        <taxon>Kitasatosporales</taxon>
        <taxon>Streptomycetaceae</taxon>
        <taxon>Yinghuangia</taxon>
    </lineage>
</organism>
<feature type="transmembrane region" description="Helical" evidence="5">
    <location>
        <begin position="222"/>
        <end position="239"/>
    </location>
</feature>
<evidence type="ECO:0000256" key="5">
    <source>
        <dbReference type="HAMAP-Rule" id="MF_01600"/>
    </source>
</evidence>
<comment type="similarity">
    <text evidence="5">Belongs to the UPF0182 family.</text>
</comment>
<feature type="transmembrane region" description="Helical" evidence="5">
    <location>
        <begin position="27"/>
        <end position="49"/>
    </location>
</feature>
<evidence type="ECO:0000313" key="7">
    <source>
        <dbReference type="EMBL" id="GAA4950028.1"/>
    </source>
</evidence>
<dbReference type="NCBIfam" id="NF000825">
    <property type="entry name" value="PRK00068.1"/>
    <property type="match status" value="1"/>
</dbReference>
<comment type="caution">
    <text evidence="7">The sequence shown here is derived from an EMBL/GenBank/DDBJ whole genome shotgun (WGS) entry which is preliminary data.</text>
</comment>
<keyword evidence="4 5" id="KW-0472">Membrane</keyword>
<reference evidence="8" key="1">
    <citation type="journal article" date="2019" name="Int. J. Syst. Evol. Microbiol.">
        <title>The Global Catalogue of Microorganisms (GCM) 10K type strain sequencing project: providing services to taxonomists for standard genome sequencing and annotation.</title>
        <authorList>
            <consortium name="The Broad Institute Genomics Platform"/>
            <consortium name="The Broad Institute Genome Sequencing Center for Infectious Disease"/>
            <person name="Wu L."/>
            <person name="Ma J."/>
        </authorList>
    </citation>
    <scope>NUCLEOTIDE SEQUENCE [LARGE SCALE GENOMIC DNA]</scope>
    <source>
        <strain evidence="8">JCM 17986</strain>
    </source>
</reference>
<evidence type="ECO:0000256" key="4">
    <source>
        <dbReference type="ARBA" id="ARBA00023136"/>
    </source>
</evidence>
<feature type="region of interest" description="Disordered" evidence="6">
    <location>
        <begin position="899"/>
        <end position="939"/>
    </location>
</feature>
<dbReference type="EMBL" id="BAABHS010000002">
    <property type="protein sequence ID" value="GAA4950028.1"/>
    <property type="molecule type" value="Genomic_DNA"/>
</dbReference>
<feature type="transmembrane region" description="Helical" evidence="5">
    <location>
        <begin position="267"/>
        <end position="288"/>
    </location>
</feature>
<comment type="subcellular location">
    <subcellularLocation>
        <location evidence="5">Cell membrane</location>
        <topology evidence="5">Multi-pass membrane protein</topology>
    </subcellularLocation>
</comment>
<dbReference type="InterPro" id="IPR005372">
    <property type="entry name" value="UPF0182"/>
</dbReference>
<feature type="transmembrane region" description="Helical" evidence="5">
    <location>
        <begin position="122"/>
        <end position="144"/>
    </location>
</feature>
<feature type="transmembrane region" description="Helical" evidence="5">
    <location>
        <begin position="69"/>
        <end position="94"/>
    </location>
</feature>
<feature type="transmembrane region" description="Helical" evidence="5">
    <location>
        <begin position="176"/>
        <end position="202"/>
    </location>
</feature>
<evidence type="ECO:0000313" key="8">
    <source>
        <dbReference type="Proteomes" id="UP001500466"/>
    </source>
</evidence>
<keyword evidence="3 5" id="KW-1133">Transmembrane helix</keyword>
<dbReference type="Pfam" id="PF03699">
    <property type="entry name" value="UPF0182"/>
    <property type="match status" value="1"/>
</dbReference>
<feature type="compositionally biased region" description="Low complexity" evidence="6">
    <location>
        <begin position="914"/>
        <end position="938"/>
    </location>
</feature>
<evidence type="ECO:0000256" key="3">
    <source>
        <dbReference type="ARBA" id="ARBA00022989"/>
    </source>
</evidence>
<sequence>MVFQMPERGDPRGRRIRLGAPSRRLRTLLLTLAILVVLGVAWVLFANFWTDWLWFKSVGYGDVWQRKLWTRLGLFLVFGLLMAASVALNVYFAYRLRPAFRGMSAEQQSLDRYRSAIAPFRAWILAGLSIVVGVIAGTSAAGHWGTWLQFVNGVKFGVKDPQFHKDVSFFAFDLPFYRFVLDFAFIAVVVGLVLAVLTHYLYGGLRIQSPGARATPAAQAHLSLLLGLFVLLKAIAYWLDRYALAVHSGDFKEASQFTGLRYTDANAVLPAKTILFIVALICAVLFFVNVFRRTWSLPVIGFGLMVLSALLIGGLYPFIVERFQVKPNQQAKEAKYIEYNIKATRDAYGIADVQAEGYQGATDLKPGLKDEAASAASIRLLDPNIVGPTFQQLQQLRQYYQFNSTLDVDRYQVGNQTKDTVIALRELNPDGGQTRNWVNDHTKYTHGYGVVAAEGTQIGPEGKPLFMDKDITPNGSGVIGNYEPRIYFGEKTTEYSIVGASQGTAPTEIDFPTANDAAGQQTYTYTGAGGVPIGSTFNKLLYATKFGEGNILLSDSINSKSKILYNRTPKERVEAVAPWLTIDGDAYPAVVDGRIQWIVDAYTTTNGYPYSTRTTLGEATSDALVRQNQGRSTLGNTGQVNYIRNSVKATVDAYSGKVTLYQWDEQDPVLKTWMKAFPGTVEKKSKISPGLMEHLRYPQDLFKVQRDLLTRYHVTDPKTFFNGSDFWKVPKDPSGGRQASGDQPPYYLSMEMPPAQGQPEENGQAFRLVTSFVPKERQNMASFMAVNAQPGPDYGKFRLLTLPSTTAINGPELMQNAFTSEPAVGQVLNILQQGGSQVVYGNLLSLPVGGGILYVEPVYVRANATNSYPLMKKVLASYGNKIAFEDTLDQALTKVFDVNTPPASGGTTPGGATPGQTTPPATPGTTTPPATGQPTNPTVKQALDDATKALADANEALKAGDFTKYGEAQKRLTDAINKAVAAEQAAGTGGGGGTTPAPGQSQQPALPPATGGATPKP</sequence>
<feature type="compositionally biased region" description="Low complexity" evidence="6">
    <location>
        <begin position="995"/>
        <end position="1017"/>
    </location>
</feature>
<gene>
    <name evidence="7" type="ORF">GCM10023205_08250</name>
</gene>
<evidence type="ECO:0000256" key="1">
    <source>
        <dbReference type="ARBA" id="ARBA00022475"/>
    </source>
</evidence>
<evidence type="ECO:0000256" key="6">
    <source>
        <dbReference type="SAM" id="MobiDB-lite"/>
    </source>
</evidence>
<dbReference type="PANTHER" id="PTHR39344:SF1">
    <property type="entry name" value="UPF0182 PROTEIN SLL1060"/>
    <property type="match status" value="1"/>
</dbReference>
<dbReference type="HAMAP" id="MF_01600">
    <property type="entry name" value="UPF0182"/>
    <property type="match status" value="1"/>
</dbReference>
<keyword evidence="2 5" id="KW-0812">Transmembrane</keyword>
<evidence type="ECO:0000256" key="2">
    <source>
        <dbReference type="ARBA" id="ARBA00022692"/>
    </source>
</evidence>
<keyword evidence="8" id="KW-1185">Reference proteome</keyword>
<proteinExistence type="inferred from homology"/>